<dbReference type="RefSeq" id="WP_004836109.1">
    <property type="nucleotide sequence ID" value="NZ_GG666295.1"/>
</dbReference>
<reference evidence="1 2" key="1">
    <citation type="submission" date="2009-01" db="EMBL/GenBank/DDBJ databases">
        <authorList>
            <person name="Qin X."/>
            <person name="Bachman B."/>
            <person name="Battles P."/>
            <person name="Bell A."/>
            <person name="Bess C."/>
            <person name="Bickham C."/>
            <person name="Chaboub L."/>
            <person name="Chen D."/>
            <person name="Coyle M."/>
            <person name="Deiros D.R."/>
            <person name="Dinh H."/>
            <person name="Forbes L."/>
            <person name="Fowler G."/>
            <person name="Francisco L."/>
            <person name="Fu Q."/>
            <person name="Gubbala S."/>
            <person name="Hale W."/>
            <person name="Han Y."/>
            <person name="Hemphill L."/>
            <person name="Highlander S.K."/>
            <person name="Hirani K."/>
            <person name="Hogues M."/>
            <person name="Jackson L."/>
            <person name="Jakkamsetti A."/>
            <person name="Javaid M."/>
            <person name="Jiang H."/>
            <person name="Korchina V."/>
            <person name="Kovar C."/>
            <person name="Lara F."/>
            <person name="Lee S."/>
            <person name="Mata R."/>
            <person name="Mathew T."/>
            <person name="Moen C."/>
            <person name="Morales K."/>
            <person name="Munidasa M."/>
            <person name="Nazareth L."/>
            <person name="Ngo R."/>
            <person name="Nguyen L."/>
            <person name="Okwuonu G."/>
            <person name="Ongeri F."/>
            <person name="Patil S."/>
            <person name="Petrosino J."/>
            <person name="Pham C."/>
            <person name="Pham P."/>
            <person name="Pu L.-L."/>
            <person name="Puazo M."/>
            <person name="Raj R."/>
            <person name="Reid J."/>
            <person name="Rouhana J."/>
            <person name="Saada N."/>
            <person name="Shang Y."/>
            <person name="Simmons D."/>
            <person name="Thornton R."/>
            <person name="Warren J."/>
            <person name="Weissenberger G."/>
            <person name="Zhang J."/>
            <person name="Zhang L."/>
            <person name="Zhou C."/>
            <person name="Zhu D."/>
            <person name="Muzny D."/>
            <person name="Worley K."/>
            <person name="Gibbs R."/>
        </authorList>
    </citation>
    <scope>NUCLEOTIDE SEQUENCE [LARGE SCALE GENOMIC DNA]</scope>
    <source>
        <strain evidence="1 2">ATCC 35098</strain>
    </source>
</reference>
<protein>
    <submittedName>
        <fullName evidence="1">Uncharacterized protein</fullName>
    </submittedName>
</protein>
<accession>C2CFZ7</accession>
<sequence>MKTKEFIKRVEELGFEVESIGLFYRIKNKNDLVIAAICKNVLLQINTNYLGWEFVDEEDKTKLFNLFFDYAKTPIGNRGEKKFYFDLANFKLVEVEE</sequence>
<dbReference type="AlphaFoldDB" id="C2CFZ7"/>
<evidence type="ECO:0000313" key="1">
    <source>
        <dbReference type="EMBL" id="EEI83525.1"/>
    </source>
</evidence>
<evidence type="ECO:0000313" key="2">
    <source>
        <dbReference type="Proteomes" id="UP000003744"/>
    </source>
</evidence>
<proteinExistence type="predicted"/>
<dbReference type="Proteomes" id="UP000003744">
    <property type="component" value="Unassembled WGS sequence"/>
</dbReference>
<dbReference type="HOGENOM" id="CLU_2340704_0_0_9"/>
<name>C2CFZ7_9FIRM</name>
<organism evidence="1 2">
    <name type="scientific">Anaerococcus tetradius ATCC 35098</name>
    <dbReference type="NCBI Taxonomy" id="525255"/>
    <lineage>
        <taxon>Bacteria</taxon>
        <taxon>Bacillati</taxon>
        <taxon>Bacillota</taxon>
        <taxon>Tissierellia</taxon>
        <taxon>Tissierellales</taxon>
        <taxon>Peptoniphilaceae</taxon>
        <taxon>Anaerococcus</taxon>
    </lineage>
</organism>
<comment type="caution">
    <text evidence="1">The sequence shown here is derived from an EMBL/GenBank/DDBJ whole genome shotgun (WGS) entry which is preliminary data.</text>
</comment>
<gene>
    <name evidence="1" type="ORF">HMPREF0077_0407</name>
</gene>
<dbReference type="EMBL" id="ACGC01000014">
    <property type="protein sequence ID" value="EEI83525.1"/>
    <property type="molecule type" value="Genomic_DNA"/>
</dbReference>